<dbReference type="KEGG" id="sqz:FQU76_18965"/>
<accession>A0A5B8JE68</accession>
<gene>
    <name evidence="1" type="ORF">FQU76_18965</name>
</gene>
<organism evidence="1 2">
    <name type="scientific">Streptomyces qinzhouensis</name>
    <dbReference type="NCBI Taxonomy" id="2599401"/>
    <lineage>
        <taxon>Bacteria</taxon>
        <taxon>Bacillati</taxon>
        <taxon>Actinomycetota</taxon>
        <taxon>Actinomycetes</taxon>
        <taxon>Kitasatosporales</taxon>
        <taxon>Streptomycetaceae</taxon>
        <taxon>Streptomyces</taxon>
    </lineage>
</organism>
<evidence type="ECO:0000313" key="2">
    <source>
        <dbReference type="Proteomes" id="UP000320580"/>
    </source>
</evidence>
<name>A0A5B8JE68_9ACTN</name>
<dbReference type="EMBL" id="CP042266">
    <property type="protein sequence ID" value="QDY78231.1"/>
    <property type="molecule type" value="Genomic_DNA"/>
</dbReference>
<reference evidence="1 2" key="1">
    <citation type="submission" date="2019-07" db="EMBL/GenBank/DDBJ databases">
        <authorList>
            <person name="Zhu P."/>
        </authorList>
    </citation>
    <scope>NUCLEOTIDE SEQUENCE [LARGE SCALE GENOMIC DNA]</scope>
    <source>
        <strain evidence="1 2">SSL-25</strain>
    </source>
</reference>
<dbReference type="Proteomes" id="UP000320580">
    <property type="component" value="Chromosome"/>
</dbReference>
<evidence type="ECO:0000313" key="1">
    <source>
        <dbReference type="EMBL" id="QDY78231.1"/>
    </source>
</evidence>
<dbReference type="AlphaFoldDB" id="A0A5B8JE68"/>
<keyword evidence="2" id="KW-1185">Reference proteome</keyword>
<sequence>MRYLGADSGAVYDDLDAVLCCRTHGDVPALEVGTVFRRLLDALAHLLVRIPASPHLARSCPDTQLAHATERARRAQDHGPSRRQLRCVALAVAGLLEHTGDDL</sequence>
<protein>
    <submittedName>
        <fullName evidence="1">Uncharacterized protein</fullName>
    </submittedName>
</protein>
<proteinExistence type="predicted"/>
<dbReference type="RefSeq" id="WP_146481550.1">
    <property type="nucleotide sequence ID" value="NZ_CP042266.1"/>
</dbReference>